<dbReference type="Pfam" id="PF13180">
    <property type="entry name" value="PDZ_2"/>
    <property type="match status" value="1"/>
</dbReference>
<dbReference type="Proteomes" id="UP000235914">
    <property type="component" value="Unassembled WGS sequence"/>
</dbReference>
<dbReference type="SMART" id="SM00228">
    <property type="entry name" value="PDZ"/>
    <property type="match status" value="1"/>
</dbReference>
<evidence type="ECO:0000313" key="3">
    <source>
        <dbReference type="Proteomes" id="UP000235914"/>
    </source>
</evidence>
<name>A0AAP8NJT3_9BACT</name>
<dbReference type="InterPro" id="IPR036034">
    <property type="entry name" value="PDZ_sf"/>
</dbReference>
<reference evidence="2 3" key="1">
    <citation type="journal article" date="2017" name="BMC Genomics">
        <title>Genome sequencing of 39 Akkermansia muciniphila isolates reveals its population structure, genomic and functional diverisity, and global distribution in mammalian gut microbiotas.</title>
        <authorList>
            <person name="Guo X."/>
            <person name="Li S."/>
            <person name="Zhang J."/>
            <person name="Wu F."/>
            <person name="Li X."/>
            <person name="Wu D."/>
            <person name="Zhang M."/>
            <person name="Ou Z."/>
            <person name="Jie Z."/>
            <person name="Yan Q."/>
            <person name="Li P."/>
            <person name="Yi J."/>
            <person name="Peng Y."/>
        </authorList>
    </citation>
    <scope>NUCLEOTIDE SEQUENCE [LARGE SCALE GENOMIC DNA]</scope>
    <source>
        <strain evidence="2 3">GP43</strain>
    </source>
</reference>
<dbReference type="InterPro" id="IPR001478">
    <property type="entry name" value="PDZ"/>
</dbReference>
<dbReference type="PROSITE" id="PS50106">
    <property type="entry name" value="PDZ"/>
    <property type="match status" value="1"/>
</dbReference>
<accession>A0AAP8NJT3</accession>
<proteinExistence type="predicted"/>
<organism evidence="2 3">
    <name type="scientific">Akkermansia muciniphila</name>
    <dbReference type="NCBI Taxonomy" id="239935"/>
    <lineage>
        <taxon>Bacteria</taxon>
        <taxon>Pseudomonadati</taxon>
        <taxon>Verrucomicrobiota</taxon>
        <taxon>Verrucomicrobiia</taxon>
        <taxon>Verrucomicrobiales</taxon>
        <taxon>Akkermansiaceae</taxon>
        <taxon>Akkermansia</taxon>
    </lineage>
</organism>
<gene>
    <name evidence="2" type="ORF">CXU09_11235</name>
</gene>
<dbReference type="CDD" id="cd06779">
    <property type="entry name" value="cpPDZ_Deg_HtrA-like"/>
    <property type="match status" value="1"/>
</dbReference>
<dbReference type="AlphaFoldDB" id="A0AAP8NJT3"/>
<comment type="caution">
    <text evidence="2">The sequence shown here is derived from an EMBL/GenBank/DDBJ whole genome shotgun (WGS) entry which is preliminary data.</text>
</comment>
<dbReference type="EMBL" id="PJKN01000007">
    <property type="protein sequence ID" value="PNC53858.1"/>
    <property type="molecule type" value="Genomic_DNA"/>
</dbReference>
<protein>
    <recommendedName>
        <fullName evidence="1">PDZ domain-containing protein</fullName>
    </recommendedName>
</protein>
<sequence length="346" mass="37480">MPTRKRRKKCTNFEHYMDRCCILSHMDMKTCIFLTLGLLVGSGSGYSIDRPAGSTDNLQPPPLTPTPYAHQVKLLPSSKPARLGIVPGTVPQALVAQLELSGFPGVLVTKVMPDSPAAKAGLQENDVMVKLGNVSLSGPQSVTEALSEKVPGDRITAVFYRKGKRETVEITLDGGTLSAEEILAAQGDPRTQPRAVPSVRRQTAPFSGMAARPNLPQRILDMQQMMDEFLKDSAMDDYRMDDIISRMNLTPGAAQMLRSLQGLHQMPMPPMGKVSGGGQSMSSVRMSDANGTIVVSSNSRTGTTVHVTDSAGKVLYSGPYNTQEEKSAVPEAVRERLKNIETNFCF</sequence>
<feature type="domain" description="PDZ" evidence="1">
    <location>
        <begin position="71"/>
        <end position="138"/>
    </location>
</feature>
<dbReference type="SUPFAM" id="SSF50156">
    <property type="entry name" value="PDZ domain-like"/>
    <property type="match status" value="1"/>
</dbReference>
<evidence type="ECO:0000259" key="1">
    <source>
        <dbReference type="PROSITE" id="PS50106"/>
    </source>
</evidence>
<evidence type="ECO:0000313" key="2">
    <source>
        <dbReference type="EMBL" id="PNC53858.1"/>
    </source>
</evidence>
<dbReference type="Gene3D" id="2.30.42.10">
    <property type="match status" value="1"/>
</dbReference>